<evidence type="ECO:0000313" key="2">
    <source>
        <dbReference type="EMBL" id="SEL77519.1"/>
    </source>
</evidence>
<dbReference type="SMART" id="SM01321">
    <property type="entry name" value="Y1_Tnp"/>
    <property type="match status" value="1"/>
</dbReference>
<protein>
    <recommendedName>
        <fullName evidence="1">Transposase IS200-like domain-containing protein</fullName>
    </recommendedName>
</protein>
<feature type="domain" description="Transposase IS200-like" evidence="1">
    <location>
        <begin position="13"/>
        <end position="187"/>
    </location>
</feature>
<dbReference type="InterPro" id="IPR002686">
    <property type="entry name" value="Transposase_17"/>
</dbReference>
<proteinExistence type="predicted"/>
<name>A0A1H7SZ51_9GAMM</name>
<dbReference type="PANTHER" id="PTHR34322:SF2">
    <property type="entry name" value="TRANSPOSASE IS200-LIKE DOMAIN-CONTAINING PROTEIN"/>
    <property type="match status" value="1"/>
</dbReference>
<evidence type="ECO:0000313" key="3">
    <source>
        <dbReference type="Proteomes" id="UP000198807"/>
    </source>
</evidence>
<dbReference type="Proteomes" id="UP000198807">
    <property type="component" value="Unassembled WGS sequence"/>
</dbReference>
<dbReference type="OrthoDB" id="9814067at2"/>
<dbReference type="GO" id="GO:0006313">
    <property type="term" value="P:DNA transposition"/>
    <property type="evidence" value="ECO:0007669"/>
    <property type="project" value="InterPro"/>
</dbReference>
<organism evidence="2 3">
    <name type="scientific">Halomonas daqiaonensis</name>
    <dbReference type="NCBI Taxonomy" id="650850"/>
    <lineage>
        <taxon>Bacteria</taxon>
        <taxon>Pseudomonadati</taxon>
        <taxon>Pseudomonadota</taxon>
        <taxon>Gammaproteobacteria</taxon>
        <taxon>Oceanospirillales</taxon>
        <taxon>Halomonadaceae</taxon>
        <taxon>Halomonas</taxon>
    </lineage>
</organism>
<dbReference type="RefSeq" id="WP_089714289.1">
    <property type="nucleotide sequence ID" value="NZ_FOBC01000016.1"/>
</dbReference>
<dbReference type="GO" id="GO:0004803">
    <property type="term" value="F:transposase activity"/>
    <property type="evidence" value="ECO:0007669"/>
    <property type="project" value="InterPro"/>
</dbReference>
<dbReference type="Gene3D" id="3.30.70.1290">
    <property type="entry name" value="Transposase IS200-like"/>
    <property type="match status" value="1"/>
</dbReference>
<dbReference type="AlphaFoldDB" id="A0A1H7SZ51"/>
<dbReference type="STRING" id="650850.SAMN04488129_1163"/>
<reference evidence="3" key="1">
    <citation type="submission" date="2016-10" db="EMBL/GenBank/DDBJ databases">
        <authorList>
            <person name="Varghese N."/>
            <person name="Submissions S."/>
        </authorList>
    </citation>
    <scope>NUCLEOTIDE SEQUENCE [LARGE SCALE GENOMIC DNA]</scope>
    <source>
        <strain evidence="3">CGMCC 1.9150</strain>
    </source>
</reference>
<dbReference type="SUPFAM" id="SSF143422">
    <property type="entry name" value="Transposase IS200-like"/>
    <property type="match status" value="1"/>
</dbReference>
<evidence type="ECO:0000259" key="1">
    <source>
        <dbReference type="SMART" id="SM01321"/>
    </source>
</evidence>
<sequence>MTQPRAALVSLDATPWYHLVNRCVRRAFLCGTDAVSGQDYEHRRGWISDRLHQLAGVFAIDVAAYAVMNNHYHLVVRVETERAANWSDDEVLHRWTALFSGPLLVQRYRAGADQLPAEVAAVKKLAAICRERLVDVSWFMRVLNEAIARQANAEDGVKGRFWEGRFKSQALLDEAAILSAMAYVDLNPIRAGMAETPEASQHTSVAERLAELPGDGETERAAKRVTLGDGLLTDASPETPPAAQVPAWWQTLPHQPLMPFDATAQLPTAIPFSLEDYLELVETTGRCQRPDKRGQITGRVPKLLGRLGIDPEAFIAASSTLLKRFGSAVGTPESLTARCAARQARHLRGMRAARELYEHRAA</sequence>
<keyword evidence="3" id="KW-1185">Reference proteome</keyword>
<accession>A0A1H7SZ51</accession>
<dbReference type="GO" id="GO:0003677">
    <property type="term" value="F:DNA binding"/>
    <property type="evidence" value="ECO:0007669"/>
    <property type="project" value="InterPro"/>
</dbReference>
<dbReference type="PANTHER" id="PTHR34322">
    <property type="entry name" value="TRANSPOSASE, Y1_TNP DOMAIN-CONTAINING"/>
    <property type="match status" value="1"/>
</dbReference>
<dbReference type="EMBL" id="FOBC01000016">
    <property type="protein sequence ID" value="SEL77519.1"/>
    <property type="molecule type" value="Genomic_DNA"/>
</dbReference>
<gene>
    <name evidence="2" type="ORF">SAMN04488129_1163</name>
</gene>
<dbReference type="InterPro" id="IPR036515">
    <property type="entry name" value="Transposase_17_sf"/>
</dbReference>